<proteinExistence type="predicted"/>
<evidence type="ECO:0000313" key="2">
    <source>
        <dbReference type="Proteomes" id="UP000326903"/>
    </source>
</evidence>
<keyword evidence="2" id="KW-1185">Reference proteome</keyword>
<dbReference type="Proteomes" id="UP000326903">
    <property type="component" value="Unassembled WGS sequence"/>
</dbReference>
<organism evidence="1 2">
    <name type="scientific">Ginsengibacter hankyongi</name>
    <dbReference type="NCBI Taxonomy" id="2607284"/>
    <lineage>
        <taxon>Bacteria</taxon>
        <taxon>Pseudomonadati</taxon>
        <taxon>Bacteroidota</taxon>
        <taxon>Chitinophagia</taxon>
        <taxon>Chitinophagales</taxon>
        <taxon>Chitinophagaceae</taxon>
        <taxon>Ginsengibacter</taxon>
    </lineage>
</organism>
<reference evidence="1 2" key="1">
    <citation type="submission" date="2019-09" db="EMBL/GenBank/DDBJ databases">
        <title>Draft genome sequence of Ginsengibacter sp. BR5-29.</title>
        <authorList>
            <person name="Im W.-T."/>
        </authorList>
    </citation>
    <scope>NUCLEOTIDE SEQUENCE [LARGE SCALE GENOMIC DNA]</scope>
    <source>
        <strain evidence="1 2">BR5-29</strain>
    </source>
</reference>
<dbReference type="AlphaFoldDB" id="A0A5J5IIM1"/>
<protein>
    <submittedName>
        <fullName evidence="1">Uncharacterized protein</fullName>
    </submittedName>
</protein>
<gene>
    <name evidence="1" type="ORF">FW778_15135</name>
</gene>
<evidence type="ECO:0000313" key="1">
    <source>
        <dbReference type="EMBL" id="KAA9038089.1"/>
    </source>
</evidence>
<dbReference type="EMBL" id="VYQF01000004">
    <property type="protein sequence ID" value="KAA9038089.1"/>
    <property type="molecule type" value="Genomic_DNA"/>
</dbReference>
<sequence>MKNLFVISILFSGMLFFCGKNKLEANGKVHVRIENLAGFTIRNVSVGNANYEIVIQGQITNCKILDQPIYAGYCSFMKDSVQSGAGVGVCGTPSPPLFKPGYYTFRVTPEVNGYNNIIVIEN</sequence>
<comment type="caution">
    <text evidence="1">The sequence shown here is derived from an EMBL/GenBank/DDBJ whole genome shotgun (WGS) entry which is preliminary data.</text>
</comment>
<name>A0A5J5IIM1_9BACT</name>
<accession>A0A5J5IIM1</accession>
<dbReference type="RefSeq" id="WP_150415649.1">
    <property type="nucleotide sequence ID" value="NZ_VYQF01000004.1"/>
</dbReference>